<dbReference type="KEGG" id="xba:C7S18_16685"/>
<evidence type="ECO:0000256" key="1">
    <source>
        <dbReference type="SAM" id="SignalP"/>
    </source>
</evidence>
<evidence type="ECO:0000313" key="2">
    <source>
        <dbReference type="EMBL" id="AVP98723.1"/>
    </source>
</evidence>
<reference evidence="2 3" key="1">
    <citation type="submission" date="2018-03" db="EMBL/GenBank/DDBJ databases">
        <title>Ahniella affigens gen. nov., sp. nov., a gammaproteobacterium isolated from sandy soil near a stream.</title>
        <authorList>
            <person name="Ko Y."/>
            <person name="Kim J.-H."/>
        </authorList>
    </citation>
    <scope>NUCLEOTIDE SEQUENCE [LARGE SCALE GENOMIC DNA]</scope>
    <source>
        <strain evidence="2 3">D13</strain>
    </source>
</reference>
<feature type="chain" id="PRO_5015199658" evidence="1">
    <location>
        <begin position="23"/>
        <end position="285"/>
    </location>
</feature>
<dbReference type="InterPro" id="IPR031823">
    <property type="entry name" value="TatT"/>
</dbReference>
<reference evidence="2 3" key="2">
    <citation type="submission" date="2018-03" db="EMBL/GenBank/DDBJ databases">
        <authorList>
            <person name="Keele B.F."/>
        </authorList>
    </citation>
    <scope>NUCLEOTIDE SEQUENCE [LARGE SCALE GENOMIC DNA]</scope>
    <source>
        <strain evidence="2 3">D13</strain>
    </source>
</reference>
<dbReference type="EMBL" id="CP027860">
    <property type="protein sequence ID" value="AVP98723.1"/>
    <property type="molecule type" value="Genomic_DNA"/>
</dbReference>
<gene>
    <name evidence="2" type="ORF">C7S18_16685</name>
</gene>
<feature type="signal peptide" evidence="1">
    <location>
        <begin position="1"/>
        <end position="22"/>
    </location>
</feature>
<organism evidence="2 3">
    <name type="scientific">Ahniella affigens</name>
    <dbReference type="NCBI Taxonomy" id="2021234"/>
    <lineage>
        <taxon>Bacteria</taxon>
        <taxon>Pseudomonadati</taxon>
        <taxon>Pseudomonadota</taxon>
        <taxon>Gammaproteobacteria</taxon>
        <taxon>Lysobacterales</taxon>
        <taxon>Rhodanobacteraceae</taxon>
        <taxon>Ahniella</taxon>
    </lineage>
</organism>
<evidence type="ECO:0000313" key="3">
    <source>
        <dbReference type="Proteomes" id="UP000241074"/>
    </source>
</evidence>
<dbReference type="AlphaFoldDB" id="A0A2P1PV51"/>
<dbReference type="Gene3D" id="1.25.40.920">
    <property type="entry name" value="TRAP transporter T-component"/>
    <property type="match status" value="1"/>
</dbReference>
<dbReference type="Pfam" id="PF16811">
    <property type="entry name" value="TAtT"/>
    <property type="match status" value="1"/>
</dbReference>
<proteinExistence type="predicted"/>
<accession>A0A2P1PV51</accession>
<dbReference type="PROSITE" id="PS51257">
    <property type="entry name" value="PROKAR_LIPOPROTEIN"/>
    <property type="match status" value="1"/>
</dbReference>
<keyword evidence="3" id="KW-1185">Reference proteome</keyword>
<name>A0A2P1PV51_9GAMM</name>
<dbReference type="OrthoDB" id="5290315at2"/>
<dbReference type="Proteomes" id="UP000241074">
    <property type="component" value="Chromosome"/>
</dbReference>
<dbReference type="InterPro" id="IPR038537">
    <property type="entry name" value="TatT_sf"/>
</dbReference>
<sequence>MRRISPLLAAGLALLLASCASITEKAGSKLADSLSDGISNAKDPEMVRSGLPAYVLLIDGFIRGEPDSATMLLAGARLYSAYAGGFVSDADRGRMLADIGLDYARRGLCADHGDFCVALNGSDFDAFQTELGAFDADDIGPLYTLASSYAAWVQADTSDFARIAELPRIEALLKRVAELDRGYDHGNALAYLGVMNCLRPESLGGKPETGKALLQEAFTISGQKNQMSKVLEAQFCARLLFDQELHDGLLNQVLAADPVADDLTLSNVLAQDRAKQLMESGKDYF</sequence>
<keyword evidence="1" id="KW-0732">Signal</keyword>
<protein>
    <submittedName>
        <fullName evidence="2">Uncharacterized protein</fullName>
    </submittedName>
</protein>